<dbReference type="GO" id="GO:0016787">
    <property type="term" value="F:hydrolase activity"/>
    <property type="evidence" value="ECO:0007669"/>
    <property type="project" value="UniProtKB-KW"/>
</dbReference>
<dbReference type="EMBL" id="CP018082">
    <property type="protein sequence ID" value="APE34925.1"/>
    <property type="molecule type" value="Genomic_DNA"/>
</dbReference>
<organism evidence="3 4">
    <name type="scientific">Nocardia mangyaensis</name>
    <dbReference type="NCBI Taxonomy" id="2213200"/>
    <lineage>
        <taxon>Bacteria</taxon>
        <taxon>Bacillati</taxon>
        <taxon>Actinomycetota</taxon>
        <taxon>Actinomycetes</taxon>
        <taxon>Mycobacteriales</taxon>
        <taxon>Nocardiaceae</taxon>
        <taxon>Nocardia</taxon>
    </lineage>
</organism>
<dbReference type="Gene3D" id="3.40.50.1820">
    <property type="entry name" value="alpha/beta hydrolase"/>
    <property type="match status" value="1"/>
</dbReference>
<dbReference type="AlphaFoldDB" id="A0A1J0VSB0"/>
<keyword evidence="1" id="KW-0378">Hydrolase</keyword>
<evidence type="ECO:0000259" key="2">
    <source>
        <dbReference type="Pfam" id="PF07859"/>
    </source>
</evidence>
<dbReference type="KEGG" id="nsl:BOX37_14310"/>
<dbReference type="InterPro" id="IPR029058">
    <property type="entry name" value="AB_hydrolase_fold"/>
</dbReference>
<accession>A0A1J0VSB0</accession>
<dbReference type="InterPro" id="IPR050300">
    <property type="entry name" value="GDXG_lipolytic_enzyme"/>
</dbReference>
<sequence>MPSLSVGALTAFLRLKRANRPFVSPARAQERIRERALRPSPFGPPARLRGDVTVSVEHRDGGPVYTLAPRAGRARGSVVYVHGGGWVHEIAPQHWKLAAGIAARAETTVVVPIYPLIPFGTAAQVVAATAALVADCRARYGDTCLAGDSAGGQIALSAAIVLRDEYRVRLPATVLISPCVDLSLTNPDIDLVQPTDPWLGRDGTLVLIEHWRGDLELADPRVSPLAAELHGLGPLTVFCGTNDILNPDNRLLVDKARAAAVDVEYHEAPGHVHVYPLTPTPEGKAARTLIVDRLRAAMAAPH</sequence>
<dbReference type="SUPFAM" id="SSF53474">
    <property type="entry name" value="alpha/beta-Hydrolases"/>
    <property type="match status" value="1"/>
</dbReference>
<proteinExistence type="predicted"/>
<protein>
    <submittedName>
        <fullName evidence="3">Esterase</fullName>
    </submittedName>
</protein>
<keyword evidence="4" id="KW-1185">Reference proteome</keyword>
<dbReference type="Pfam" id="PF07859">
    <property type="entry name" value="Abhydrolase_3"/>
    <property type="match status" value="1"/>
</dbReference>
<dbReference type="Proteomes" id="UP000183810">
    <property type="component" value="Chromosome"/>
</dbReference>
<dbReference type="OrthoDB" id="9803828at2"/>
<gene>
    <name evidence="3" type="ORF">BOX37_14310</name>
</gene>
<dbReference type="RefSeq" id="WP_071928111.1">
    <property type="nucleotide sequence ID" value="NZ_CP018082.1"/>
</dbReference>
<feature type="domain" description="Alpha/beta hydrolase fold-3" evidence="2">
    <location>
        <begin position="78"/>
        <end position="275"/>
    </location>
</feature>
<dbReference type="PANTHER" id="PTHR48081">
    <property type="entry name" value="AB HYDROLASE SUPERFAMILY PROTEIN C4A8.06C"/>
    <property type="match status" value="1"/>
</dbReference>
<reference evidence="3" key="1">
    <citation type="submission" date="2016-11" db="EMBL/GenBank/DDBJ databases">
        <authorList>
            <person name="Jaros S."/>
            <person name="Januszkiewicz K."/>
            <person name="Wedrychowicz H."/>
        </authorList>
    </citation>
    <scope>NUCLEOTIDE SEQUENCE [LARGE SCALE GENOMIC DNA]</scope>
    <source>
        <strain evidence="3">Y48</strain>
    </source>
</reference>
<evidence type="ECO:0000256" key="1">
    <source>
        <dbReference type="ARBA" id="ARBA00022801"/>
    </source>
</evidence>
<name>A0A1J0VSB0_9NOCA</name>
<evidence type="ECO:0000313" key="4">
    <source>
        <dbReference type="Proteomes" id="UP000183810"/>
    </source>
</evidence>
<dbReference type="PANTHER" id="PTHR48081:SF8">
    <property type="entry name" value="ALPHA_BETA HYDROLASE FOLD-3 DOMAIN-CONTAINING PROTEIN-RELATED"/>
    <property type="match status" value="1"/>
</dbReference>
<dbReference type="InterPro" id="IPR013094">
    <property type="entry name" value="AB_hydrolase_3"/>
</dbReference>
<evidence type="ECO:0000313" key="3">
    <source>
        <dbReference type="EMBL" id="APE34925.1"/>
    </source>
</evidence>